<feature type="transmembrane region" description="Helical" evidence="8">
    <location>
        <begin position="140"/>
        <end position="158"/>
    </location>
</feature>
<evidence type="ECO:0000256" key="3">
    <source>
        <dbReference type="ARBA" id="ARBA00022679"/>
    </source>
</evidence>
<dbReference type="EMBL" id="LR593886">
    <property type="protein sequence ID" value="VTS01086.1"/>
    <property type="molecule type" value="Genomic_DNA"/>
</dbReference>
<feature type="transmembrane region" description="Helical" evidence="8">
    <location>
        <begin position="164"/>
        <end position="181"/>
    </location>
</feature>
<reference evidence="9 10" key="1">
    <citation type="submission" date="2019-05" db="EMBL/GenBank/DDBJ databases">
        <authorList>
            <consortium name="Science for Life Laboratories"/>
        </authorList>
    </citation>
    <scope>NUCLEOTIDE SEQUENCE [LARGE SCALE GENOMIC DNA]</scope>
    <source>
        <strain evidence="9">Soil9</strain>
    </source>
</reference>
<keyword evidence="10" id="KW-1185">Reference proteome</keyword>
<comment type="subcellular location">
    <subcellularLocation>
        <location evidence="1">Cell membrane</location>
        <topology evidence="1">Multi-pass membrane protein</topology>
    </subcellularLocation>
</comment>
<dbReference type="KEGG" id="gms:SOIL9_79670"/>
<evidence type="ECO:0008006" key="11">
    <source>
        <dbReference type="Google" id="ProtNLM"/>
    </source>
</evidence>
<keyword evidence="5 8" id="KW-1133">Transmembrane helix</keyword>
<dbReference type="InterPro" id="IPR018584">
    <property type="entry name" value="GT87"/>
</dbReference>
<keyword evidence="4 8" id="KW-0812">Transmembrane</keyword>
<comment type="similarity">
    <text evidence="7">Belongs to the glycosyltransferase 87 family.</text>
</comment>
<accession>A0A6P2DKR5</accession>
<evidence type="ECO:0000256" key="1">
    <source>
        <dbReference type="ARBA" id="ARBA00004651"/>
    </source>
</evidence>
<dbReference type="GO" id="GO:0016758">
    <property type="term" value="F:hexosyltransferase activity"/>
    <property type="evidence" value="ECO:0007669"/>
    <property type="project" value="InterPro"/>
</dbReference>
<evidence type="ECO:0000256" key="4">
    <source>
        <dbReference type="ARBA" id="ARBA00022692"/>
    </source>
</evidence>
<dbReference type="AlphaFoldDB" id="A0A6P2DKR5"/>
<feature type="transmembrane region" description="Helical" evidence="8">
    <location>
        <begin position="188"/>
        <end position="213"/>
    </location>
</feature>
<evidence type="ECO:0000256" key="7">
    <source>
        <dbReference type="ARBA" id="ARBA00024033"/>
    </source>
</evidence>
<dbReference type="Proteomes" id="UP000464178">
    <property type="component" value="Chromosome"/>
</dbReference>
<proteinExistence type="inferred from homology"/>
<dbReference type="GO" id="GO:0005886">
    <property type="term" value="C:plasma membrane"/>
    <property type="evidence" value="ECO:0007669"/>
    <property type="project" value="UniProtKB-SubCell"/>
</dbReference>
<keyword evidence="6 8" id="KW-0472">Membrane</keyword>
<keyword evidence="3" id="KW-0808">Transferase</keyword>
<keyword evidence="2" id="KW-1003">Cell membrane</keyword>
<dbReference type="RefSeq" id="WP_162672352.1">
    <property type="nucleotide sequence ID" value="NZ_LR593886.1"/>
</dbReference>
<protein>
    <recommendedName>
        <fullName evidence="11">DUF2029 domain-containing protein</fullName>
    </recommendedName>
</protein>
<evidence type="ECO:0000256" key="5">
    <source>
        <dbReference type="ARBA" id="ARBA00022989"/>
    </source>
</evidence>
<evidence type="ECO:0000313" key="10">
    <source>
        <dbReference type="Proteomes" id="UP000464178"/>
    </source>
</evidence>
<evidence type="ECO:0000313" key="9">
    <source>
        <dbReference type="EMBL" id="VTS01086.1"/>
    </source>
</evidence>
<gene>
    <name evidence="9" type="ORF">SOIL9_79670</name>
</gene>
<evidence type="ECO:0000256" key="6">
    <source>
        <dbReference type="ARBA" id="ARBA00023136"/>
    </source>
</evidence>
<organism evidence="9 10">
    <name type="scientific">Gemmata massiliana</name>
    <dbReference type="NCBI Taxonomy" id="1210884"/>
    <lineage>
        <taxon>Bacteria</taxon>
        <taxon>Pseudomonadati</taxon>
        <taxon>Planctomycetota</taxon>
        <taxon>Planctomycetia</taxon>
        <taxon>Gemmatales</taxon>
        <taxon>Gemmataceae</taxon>
        <taxon>Gemmata</taxon>
    </lineage>
</organism>
<feature type="transmembrane region" description="Helical" evidence="8">
    <location>
        <begin position="275"/>
        <end position="302"/>
    </location>
</feature>
<feature type="transmembrane region" description="Helical" evidence="8">
    <location>
        <begin position="219"/>
        <end position="238"/>
    </location>
</feature>
<sequence length="429" mass="46346">MSAVDRPGVEPRTPALRFALGAAAAALAFVYFGPVFFGQFRPSEPGRDFSQEWLSARNFWTGAPVYSPQRDAMLRHSGLDTPYFEAEMKWNAHPPVAVLVALPFGLITDYAAAHLVWNCVTFFLFVLGFVLLARELGIDVRGGAAFWALALIVSWNAIHQHLFQGQLGFLIAFLLIVGWIADHRGHQTAAGIAVGIAAAMKVFPGLVLVYFVAAGRWRAVAVALLTGVLLHAVALALFGPAAFETYVRDVLPSLGRFQDSWLNVSFTGYWRRIGFALGAPAVGVAVAVACRLLAIVAIWWVGRSAVGADDRGRAFALAVVGMLLASPIAWTHYFVLLVIPLLFLWQRLPSGLARVALVAVTAVLWLPERLVPALYLGTEAVSGSSLDTMPNSVWMAVVVLGPFTYALAALFLLVGFARLTPVPVADRPN</sequence>
<dbReference type="Pfam" id="PF09594">
    <property type="entry name" value="GT87"/>
    <property type="match status" value="1"/>
</dbReference>
<feature type="transmembrane region" description="Helical" evidence="8">
    <location>
        <begin position="15"/>
        <end position="37"/>
    </location>
</feature>
<feature type="transmembrane region" description="Helical" evidence="8">
    <location>
        <begin position="314"/>
        <end position="344"/>
    </location>
</feature>
<evidence type="ECO:0000256" key="2">
    <source>
        <dbReference type="ARBA" id="ARBA00022475"/>
    </source>
</evidence>
<evidence type="ECO:0000256" key="8">
    <source>
        <dbReference type="SAM" id="Phobius"/>
    </source>
</evidence>
<name>A0A6P2DKR5_9BACT</name>
<feature type="transmembrane region" description="Helical" evidence="8">
    <location>
        <begin position="393"/>
        <end position="417"/>
    </location>
</feature>
<feature type="transmembrane region" description="Helical" evidence="8">
    <location>
        <begin position="114"/>
        <end position="133"/>
    </location>
</feature>